<dbReference type="EMBL" id="AEJB01000361">
    <property type="protein sequence ID" value="ELP65988.1"/>
    <property type="molecule type" value="Genomic_DNA"/>
</dbReference>
<dbReference type="RefSeq" id="WP_006378922.1">
    <property type="nucleotide sequence ID" value="NZ_AEJB01000361.1"/>
</dbReference>
<sequence length="120" mass="13152">MVGQPVPPVLLTPEDKASGKVWDGAVDARHAFGDLYGHRPVRLVVHDAVDDTTAYRAELSARVDEPVLSNGPVPQLPDSWWTDLARAARDRLEQLAELEAVWPGLAHGNRIVHGDLRAVH</sequence>
<dbReference type="PATRIC" id="fig|698760.3.peg.5290"/>
<evidence type="ECO:0000313" key="2">
    <source>
        <dbReference type="Proteomes" id="UP000010931"/>
    </source>
</evidence>
<comment type="caution">
    <text evidence="1">The sequence shown here is derived from an EMBL/GenBank/DDBJ whole genome shotgun (WGS) entry which is preliminary data.</text>
</comment>
<evidence type="ECO:0000313" key="1">
    <source>
        <dbReference type="EMBL" id="ELP65988.1"/>
    </source>
</evidence>
<dbReference type="AlphaFoldDB" id="L7F2Z7"/>
<protein>
    <recommendedName>
        <fullName evidence="3">Aminoglycoside phosphotransferase domain-containing protein</fullName>
    </recommendedName>
</protein>
<dbReference type="GeneID" id="97407491"/>
<dbReference type="Proteomes" id="UP000010931">
    <property type="component" value="Unassembled WGS sequence"/>
</dbReference>
<proteinExistence type="predicted"/>
<reference evidence="1 2" key="1">
    <citation type="journal article" date="2011" name="Plasmid">
        <title>Streptomyces turgidiscabies Car8 contains a modular pathogenicity island that shares virulence genes with other actinobacterial plant pathogens.</title>
        <authorList>
            <person name="Huguet-Tapia J.C."/>
            <person name="Badger J.H."/>
            <person name="Loria R."/>
            <person name="Pettis G.S."/>
        </authorList>
    </citation>
    <scope>NUCLEOTIDE SEQUENCE [LARGE SCALE GENOMIC DNA]</scope>
    <source>
        <strain evidence="1 2">Car8</strain>
    </source>
</reference>
<gene>
    <name evidence="1" type="ORF">STRTUCAR8_01758</name>
</gene>
<evidence type="ECO:0008006" key="3">
    <source>
        <dbReference type="Google" id="ProtNLM"/>
    </source>
</evidence>
<keyword evidence="2" id="KW-1185">Reference proteome</keyword>
<organism evidence="1 2">
    <name type="scientific">Streptomyces turgidiscabies (strain Car8)</name>
    <dbReference type="NCBI Taxonomy" id="698760"/>
    <lineage>
        <taxon>Bacteria</taxon>
        <taxon>Bacillati</taxon>
        <taxon>Actinomycetota</taxon>
        <taxon>Actinomycetes</taxon>
        <taxon>Kitasatosporales</taxon>
        <taxon>Streptomycetaceae</taxon>
        <taxon>Streptomyces</taxon>
    </lineage>
</organism>
<name>L7F2Z7_STRT8</name>
<accession>L7F2Z7</accession>
<dbReference type="STRING" id="85558.T45_09180"/>